<sequence>MFSFFGWGKKVEQPIPKKCLRFPTALKSCRKANKGSEGNCKTLELGMLLCLAETYVPEAHRKHEKCVHNLYANRDFNAPNTCAQYEEDMKKSLKKLGLFPLKI</sequence>
<reference evidence="1" key="1">
    <citation type="submission" date="2021-01" db="EMBL/GenBank/DDBJ databases">
        <authorList>
            <person name="Corre E."/>
            <person name="Pelletier E."/>
            <person name="Niang G."/>
            <person name="Scheremetjew M."/>
            <person name="Finn R."/>
            <person name="Kale V."/>
            <person name="Holt S."/>
            <person name="Cochrane G."/>
            <person name="Meng A."/>
            <person name="Brown T."/>
            <person name="Cohen L."/>
        </authorList>
    </citation>
    <scope>NUCLEOTIDE SEQUENCE</scope>
    <source>
        <strain evidence="1">SAG 63-3</strain>
    </source>
</reference>
<dbReference type="AlphaFoldDB" id="A0A7S0US07"/>
<dbReference type="EMBL" id="HBFM01010594">
    <property type="protein sequence ID" value="CAD8770327.1"/>
    <property type="molecule type" value="Transcribed_RNA"/>
</dbReference>
<protein>
    <recommendedName>
        <fullName evidence="2">CHCH domain-containing protein</fullName>
    </recommendedName>
</protein>
<accession>A0A7S0US07</accession>
<evidence type="ECO:0000313" key="1">
    <source>
        <dbReference type="EMBL" id="CAD8770327.1"/>
    </source>
</evidence>
<name>A0A7S0US07_9CHLO</name>
<evidence type="ECO:0008006" key="2">
    <source>
        <dbReference type="Google" id="ProtNLM"/>
    </source>
</evidence>
<gene>
    <name evidence="1" type="ORF">PPAR00522_LOCUS6728</name>
</gene>
<proteinExistence type="predicted"/>
<organism evidence="1">
    <name type="scientific">Polytomella parva</name>
    <dbReference type="NCBI Taxonomy" id="51329"/>
    <lineage>
        <taxon>Eukaryota</taxon>
        <taxon>Viridiplantae</taxon>
        <taxon>Chlorophyta</taxon>
        <taxon>core chlorophytes</taxon>
        <taxon>Chlorophyceae</taxon>
        <taxon>CS clade</taxon>
        <taxon>Chlamydomonadales</taxon>
        <taxon>Chlamydomonadaceae</taxon>
        <taxon>Polytomella</taxon>
    </lineage>
</organism>